<dbReference type="GO" id="GO:0032265">
    <property type="term" value="P:XMP salvage"/>
    <property type="evidence" value="ECO:0007669"/>
    <property type="project" value="UniProtKB-UniRule"/>
</dbReference>
<dbReference type="Gene3D" id="3.40.50.2020">
    <property type="match status" value="1"/>
</dbReference>
<evidence type="ECO:0000256" key="1">
    <source>
        <dbReference type="ARBA" id="ARBA00022490"/>
    </source>
</evidence>
<comment type="subunit">
    <text evidence="5">Homodimer.</text>
</comment>
<evidence type="ECO:0000256" key="3">
    <source>
        <dbReference type="ARBA" id="ARBA00022679"/>
    </source>
</evidence>
<dbReference type="UniPathway" id="UPA00602">
    <property type="reaction ID" value="UER00658"/>
</dbReference>
<evidence type="ECO:0000256" key="4">
    <source>
        <dbReference type="ARBA" id="ARBA00022726"/>
    </source>
</evidence>
<dbReference type="NCBIfam" id="NF006671">
    <property type="entry name" value="PRK09219.1"/>
    <property type="match status" value="1"/>
</dbReference>
<dbReference type="GO" id="GO:0006166">
    <property type="term" value="P:purine ribonucleoside salvage"/>
    <property type="evidence" value="ECO:0007669"/>
    <property type="project" value="UniProtKB-KW"/>
</dbReference>
<keyword evidence="4 5" id="KW-0660">Purine salvage</keyword>
<dbReference type="PANTHER" id="PTHR43864">
    <property type="entry name" value="HYPOXANTHINE/GUANINE PHOSPHORIBOSYLTRANSFERASE"/>
    <property type="match status" value="1"/>
</dbReference>
<feature type="binding site" evidence="5">
    <location>
        <begin position="128"/>
        <end position="132"/>
    </location>
    <ligand>
        <name>5-phospho-alpha-D-ribose 1-diphosphate</name>
        <dbReference type="ChEBI" id="CHEBI:58017"/>
    </ligand>
</feature>
<feature type="binding site" evidence="5">
    <location>
        <position position="156"/>
    </location>
    <ligand>
        <name>xanthine</name>
        <dbReference type="ChEBI" id="CHEBI:17712"/>
    </ligand>
</feature>
<keyword evidence="3 5" id="KW-0808">Transferase</keyword>
<accession>A0A1H6YVV5</accession>
<dbReference type="EC" id="2.4.2.22" evidence="5 6"/>
<dbReference type="InterPro" id="IPR010079">
    <property type="entry name" value="Xanthine_PRibTrfase"/>
</dbReference>
<evidence type="ECO:0000256" key="2">
    <source>
        <dbReference type="ARBA" id="ARBA00022676"/>
    </source>
</evidence>
<comment type="similarity">
    <text evidence="5">Belongs to the purine/pyrimidine phosphoribosyltransferase family. Xpt subfamily.</text>
</comment>
<dbReference type="SUPFAM" id="SSF53271">
    <property type="entry name" value="PRTase-like"/>
    <property type="match status" value="1"/>
</dbReference>
<evidence type="ECO:0000256" key="6">
    <source>
        <dbReference type="NCBIfam" id="TIGR01744"/>
    </source>
</evidence>
<keyword evidence="9" id="KW-1185">Reference proteome</keyword>
<dbReference type="InterPro" id="IPR050118">
    <property type="entry name" value="Pur/Pyrimidine_PRTase"/>
</dbReference>
<name>A0A1H6YVV5_9FIRM</name>
<comment type="catalytic activity">
    <reaction evidence="5">
        <text>XMP + diphosphate = xanthine + 5-phospho-alpha-D-ribose 1-diphosphate</text>
        <dbReference type="Rhea" id="RHEA:10800"/>
        <dbReference type="ChEBI" id="CHEBI:17712"/>
        <dbReference type="ChEBI" id="CHEBI:33019"/>
        <dbReference type="ChEBI" id="CHEBI:57464"/>
        <dbReference type="ChEBI" id="CHEBI:58017"/>
        <dbReference type="EC" id="2.4.2.22"/>
    </reaction>
</comment>
<dbReference type="PANTHER" id="PTHR43864:SF1">
    <property type="entry name" value="XANTHINE PHOSPHORIBOSYLTRANSFERASE"/>
    <property type="match status" value="1"/>
</dbReference>
<dbReference type="RefSeq" id="WP_091830825.1">
    <property type="nucleotide sequence ID" value="NZ_FNZK01000007.1"/>
</dbReference>
<reference evidence="8 9" key="1">
    <citation type="submission" date="2016-10" db="EMBL/GenBank/DDBJ databases">
        <authorList>
            <person name="de Groot N.N."/>
        </authorList>
    </citation>
    <scope>NUCLEOTIDE SEQUENCE [LARGE SCALE GENOMIC DNA]</scope>
    <source>
        <strain evidence="8 9">DSM 2179</strain>
    </source>
</reference>
<protein>
    <recommendedName>
        <fullName evidence="5 6">Xanthine phosphoribosyltransferase</fullName>
        <shortName evidence="5">XPRTase</shortName>
        <ecNumber evidence="5 6">2.4.2.22</ecNumber>
    </recommendedName>
</protein>
<comment type="pathway">
    <text evidence="5">Purine metabolism; XMP biosynthesis via salvage pathway; XMP from xanthine: step 1/1.</text>
</comment>
<dbReference type="GO" id="GO:0000310">
    <property type="term" value="F:xanthine phosphoribosyltransferase activity"/>
    <property type="evidence" value="ECO:0007669"/>
    <property type="project" value="UniProtKB-UniRule"/>
</dbReference>
<dbReference type="InterPro" id="IPR000836">
    <property type="entry name" value="PRTase_dom"/>
</dbReference>
<comment type="function">
    <text evidence="5">Converts the preformed base xanthine, a product of nucleic acid breakdown, to xanthosine 5'-monophosphate (XMP), so it can be reused for RNA or DNA synthesis.</text>
</comment>
<dbReference type="GO" id="GO:0046110">
    <property type="term" value="P:xanthine metabolic process"/>
    <property type="evidence" value="ECO:0007669"/>
    <property type="project" value="UniProtKB-UniRule"/>
</dbReference>
<feature type="domain" description="Phosphoribosyltransferase" evidence="7">
    <location>
        <begin position="49"/>
        <end position="157"/>
    </location>
</feature>
<dbReference type="GO" id="GO:0005737">
    <property type="term" value="C:cytoplasm"/>
    <property type="evidence" value="ECO:0007669"/>
    <property type="project" value="UniProtKB-SubCell"/>
</dbReference>
<evidence type="ECO:0000313" key="9">
    <source>
        <dbReference type="Proteomes" id="UP000199662"/>
    </source>
</evidence>
<dbReference type="STRING" id="84035.SAMN05660742_10717"/>
<organism evidence="8 9">
    <name type="scientific">Propionispira arboris</name>
    <dbReference type="NCBI Taxonomy" id="84035"/>
    <lineage>
        <taxon>Bacteria</taxon>
        <taxon>Bacillati</taxon>
        <taxon>Bacillota</taxon>
        <taxon>Negativicutes</taxon>
        <taxon>Selenomonadales</taxon>
        <taxon>Selenomonadaceae</taxon>
        <taxon>Propionispira</taxon>
    </lineage>
</organism>
<dbReference type="EMBL" id="FNZK01000007">
    <property type="protein sequence ID" value="SEJ40935.1"/>
    <property type="molecule type" value="Genomic_DNA"/>
</dbReference>
<dbReference type="NCBIfam" id="TIGR01744">
    <property type="entry name" value="XPRTase"/>
    <property type="match status" value="1"/>
</dbReference>
<proteinExistence type="inferred from homology"/>
<gene>
    <name evidence="5" type="primary">xpt</name>
    <name evidence="8" type="ORF">SAMN05660742_10717</name>
</gene>
<evidence type="ECO:0000313" key="8">
    <source>
        <dbReference type="EMBL" id="SEJ40935.1"/>
    </source>
</evidence>
<feature type="binding site" evidence="5">
    <location>
        <position position="20"/>
    </location>
    <ligand>
        <name>xanthine</name>
        <dbReference type="ChEBI" id="CHEBI:17712"/>
    </ligand>
</feature>
<keyword evidence="1 5" id="KW-0963">Cytoplasm</keyword>
<dbReference type="HAMAP" id="MF_01184">
    <property type="entry name" value="XPRTase"/>
    <property type="match status" value="1"/>
</dbReference>
<dbReference type="Pfam" id="PF00156">
    <property type="entry name" value="Pribosyltran"/>
    <property type="match status" value="1"/>
</dbReference>
<dbReference type="CDD" id="cd06223">
    <property type="entry name" value="PRTases_typeI"/>
    <property type="match status" value="1"/>
</dbReference>
<comment type="subcellular location">
    <subcellularLocation>
        <location evidence="5">Cytoplasm</location>
    </subcellularLocation>
</comment>
<dbReference type="InterPro" id="IPR029057">
    <property type="entry name" value="PRTase-like"/>
</dbReference>
<evidence type="ECO:0000256" key="5">
    <source>
        <dbReference type="HAMAP-Rule" id="MF_01184"/>
    </source>
</evidence>
<dbReference type="AlphaFoldDB" id="A0A1H6YVV5"/>
<sequence length="191" mass="21092">MELLKQRILQEGFSLPGNVLKVDSFLNQQIDPELSLKMGEEFVKRFHDCKIDRVLTIEASGIAIGLTTALKLGVPLVFARKRTSILMTESMYSTKVFSYTKKETNTISVLKKFLPAAENVLIIDDFLANGDSALGLAKMVEEAGSKVVGIGIAIEKSFQIGKSKLTEAGYRIESLARIKSLADCKIEFVEE</sequence>
<dbReference type="Proteomes" id="UP000199662">
    <property type="component" value="Unassembled WGS sequence"/>
</dbReference>
<evidence type="ECO:0000259" key="7">
    <source>
        <dbReference type="Pfam" id="PF00156"/>
    </source>
</evidence>
<feature type="binding site" evidence="5">
    <location>
        <position position="27"/>
    </location>
    <ligand>
        <name>xanthine</name>
        <dbReference type="ChEBI" id="CHEBI:17712"/>
    </ligand>
</feature>
<keyword evidence="2 5" id="KW-0328">Glycosyltransferase</keyword>